<dbReference type="Proteomes" id="UP000518266">
    <property type="component" value="Unassembled WGS sequence"/>
</dbReference>
<dbReference type="AlphaFoldDB" id="A0A7J5X781"/>
<comment type="subcellular location">
    <subcellularLocation>
        <location evidence="2">Nucleus</location>
    </subcellularLocation>
</comment>
<feature type="compositionally biased region" description="Acidic residues" evidence="10">
    <location>
        <begin position="165"/>
        <end position="176"/>
    </location>
</feature>
<dbReference type="InterPro" id="IPR029169">
    <property type="entry name" value="PCNP"/>
</dbReference>
<evidence type="ECO:0000256" key="4">
    <source>
        <dbReference type="ARBA" id="ARBA00022059"/>
    </source>
</evidence>
<protein>
    <recommendedName>
        <fullName evidence="4">PEST proteolytic signal-containing nuclear protein</fullName>
    </recommendedName>
</protein>
<keyword evidence="6" id="KW-0832">Ubl conjugation</keyword>
<comment type="subunit">
    <text evidence="3">Interacts with UHRF2/NIRF.</text>
</comment>
<gene>
    <name evidence="12" type="ORF">F7725_026490</name>
</gene>
<keyword evidence="8" id="KW-0539">Nucleus</keyword>
<keyword evidence="11" id="KW-1133">Transmembrane helix</keyword>
<dbReference type="GO" id="GO:0043161">
    <property type="term" value="P:proteasome-mediated ubiquitin-dependent protein catabolic process"/>
    <property type="evidence" value="ECO:0007669"/>
    <property type="project" value="TreeGrafter"/>
</dbReference>
<keyword evidence="9" id="KW-0131">Cell cycle</keyword>
<evidence type="ECO:0000313" key="12">
    <source>
        <dbReference type="EMBL" id="KAF3832825.1"/>
    </source>
</evidence>
<evidence type="ECO:0000313" key="13">
    <source>
        <dbReference type="Proteomes" id="UP000518266"/>
    </source>
</evidence>
<sequence length="223" mass="24611">MTVQILYFYTHVEGVVISYVTSLFLFFDVHLTLIVPQRSEKSSGLNTFKFLHRRMADYKQNRRACTDDGGPQEEGDRVKTKPVSCSSVGGEGAAVKRKSQQLIPEDEDDSSEDLPAPPKVSKIGFSMSSPMAKKSNPISIKLGATKPKEPAPSAPPKKSGLASVFDEDDSEPEEMPPEAKMRMKNIGRETPTSAGPNSFNKGKQGFSDKKLWERKMKAQADKL</sequence>
<dbReference type="GO" id="GO:0005634">
    <property type="term" value="C:nucleus"/>
    <property type="evidence" value="ECO:0007669"/>
    <property type="project" value="UniProtKB-SubCell"/>
</dbReference>
<name>A0A7J5X781_DISMA</name>
<comment type="caution">
    <text evidence="12">The sequence shown here is derived from an EMBL/GenBank/DDBJ whole genome shotgun (WGS) entry which is preliminary data.</text>
</comment>
<evidence type="ECO:0000256" key="6">
    <source>
        <dbReference type="ARBA" id="ARBA00022843"/>
    </source>
</evidence>
<keyword evidence="5" id="KW-0597">Phosphoprotein</keyword>
<evidence type="ECO:0000256" key="3">
    <source>
        <dbReference type="ARBA" id="ARBA00011097"/>
    </source>
</evidence>
<dbReference type="GO" id="GO:0016567">
    <property type="term" value="P:protein ubiquitination"/>
    <property type="evidence" value="ECO:0007669"/>
    <property type="project" value="InterPro"/>
</dbReference>
<dbReference type="PANTHER" id="PTHR16523">
    <property type="entry name" value="PEST PROTEOLYTIC SIGNAL-CONTAINING NUCLEAR PROTEIN"/>
    <property type="match status" value="1"/>
</dbReference>
<accession>A0A7J5X781</accession>
<evidence type="ECO:0000256" key="11">
    <source>
        <dbReference type="SAM" id="Phobius"/>
    </source>
</evidence>
<dbReference type="OrthoDB" id="10068198at2759"/>
<keyword evidence="13" id="KW-1185">Reference proteome</keyword>
<dbReference type="EMBL" id="JAAKFY010000027">
    <property type="protein sequence ID" value="KAF3832825.1"/>
    <property type="molecule type" value="Genomic_DNA"/>
</dbReference>
<evidence type="ECO:0000256" key="2">
    <source>
        <dbReference type="ARBA" id="ARBA00004123"/>
    </source>
</evidence>
<keyword evidence="7" id="KW-0007">Acetylation</keyword>
<comment type="function">
    <text evidence="1">May be involved in cell cycle regulation.</text>
</comment>
<keyword evidence="11" id="KW-0472">Membrane</keyword>
<feature type="transmembrane region" description="Helical" evidence="11">
    <location>
        <begin position="16"/>
        <end position="35"/>
    </location>
</feature>
<evidence type="ECO:0000256" key="8">
    <source>
        <dbReference type="ARBA" id="ARBA00023242"/>
    </source>
</evidence>
<evidence type="ECO:0000256" key="10">
    <source>
        <dbReference type="SAM" id="MobiDB-lite"/>
    </source>
</evidence>
<feature type="compositionally biased region" description="Polar residues" evidence="10">
    <location>
        <begin position="190"/>
        <end position="201"/>
    </location>
</feature>
<evidence type="ECO:0000256" key="7">
    <source>
        <dbReference type="ARBA" id="ARBA00022990"/>
    </source>
</evidence>
<dbReference type="Pfam" id="PF15473">
    <property type="entry name" value="PCNP"/>
    <property type="match status" value="1"/>
</dbReference>
<evidence type="ECO:0000256" key="5">
    <source>
        <dbReference type="ARBA" id="ARBA00022553"/>
    </source>
</evidence>
<proteinExistence type="predicted"/>
<organism evidence="12 13">
    <name type="scientific">Dissostichus mawsoni</name>
    <name type="common">Antarctic cod</name>
    <dbReference type="NCBI Taxonomy" id="36200"/>
    <lineage>
        <taxon>Eukaryota</taxon>
        <taxon>Metazoa</taxon>
        <taxon>Chordata</taxon>
        <taxon>Craniata</taxon>
        <taxon>Vertebrata</taxon>
        <taxon>Euteleostomi</taxon>
        <taxon>Actinopterygii</taxon>
        <taxon>Neopterygii</taxon>
        <taxon>Teleostei</taxon>
        <taxon>Neoteleostei</taxon>
        <taxon>Acanthomorphata</taxon>
        <taxon>Eupercaria</taxon>
        <taxon>Perciformes</taxon>
        <taxon>Notothenioidei</taxon>
        <taxon>Nototheniidae</taxon>
        <taxon>Dissostichus</taxon>
    </lineage>
</organism>
<feature type="compositionally biased region" description="Basic and acidic residues" evidence="10">
    <location>
        <begin position="206"/>
        <end position="223"/>
    </location>
</feature>
<evidence type="ECO:0000256" key="9">
    <source>
        <dbReference type="ARBA" id="ARBA00023306"/>
    </source>
</evidence>
<reference evidence="12 13" key="1">
    <citation type="submission" date="2020-03" db="EMBL/GenBank/DDBJ databases">
        <title>Dissostichus mawsoni Genome sequencing and assembly.</title>
        <authorList>
            <person name="Park H."/>
        </authorList>
    </citation>
    <scope>NUCLEOTIDE SEQUENCE [LARGE SCALE GENOMIC DNA]</scope>
    <source>
        <strain evidence="12">DM0001</strain>
        <tissue evidence="12">Muscle</tissue>
    </source>
</reference>
<evidence type="ECO:0000256" key="1">
    <source>
        <dbReference type="ARBA" id="ARBA00002646"/>
    </source>
</evidence>
<feature type="region of interest" description="Disordered" evidence="10">
    <location>
        <begin position="62"/>
        <end position="223"/>
    </location>
</feature>
<dbReference type="PANTHER" id="PTHR16523:SF6">
    <property type="entry name" value="PEST PROTEOLYTIC SIGNAL-CONTAINING NUCLEAR PROTEIN"/>
    <property type="match status" value="1"/>
</dbReference>
<keyword evidence="11" id="KW-0812">Transmembrane</keyword>